<dbReference type="GO" id="GO:0005829">
    <property type="term" value="C:cytosol"/>
    <property type="evidence" value="ECO:0000318"/>
    <property type="project" value="GO_Central"/>
</dbReference>
<evidence type="ECO:0000259" key="5">
    <source>
        <dbReference type="Pfam" id="PF04073"/>
    </source>
</evidence>
<reference evidence="7" key="1">
    <citation type="journal article" date="2011" name="BMC Genomics">
        <title>Complete genome sequence of the filamentous anoxygenic phototrophic bacterium Chloroflexus aurantiacus.</title>
        <authorList>
            <person name="Tang K.H."/>
            <person name="Barry K."/>
            <person name="Chertkov O."/>
            <person name="Dalin E."/>
            <person name="Han C.S."/>
            <person name="Hauser L.J."/>
            <person name="Honchak B.M."/>
            <person name="Karbach L.E."/>
            <person name="Land M.L."/>
            <person name="Lapidus A."/>
            <person name="Larimer F.W."/>
            <person name="Mikhailova N."/>
            <person name="Pitluck S."/>
            <person name="Pierson B.K."/>
            <person name="Blankenship R.E."/>
        </authorList>
    </citation>
    <scope>NUCLEOTIDE SEQUENCE [LARGE SCALE GENOMIC DNA]</scope>
    <source>
        <strain evidence="7">ATCC 29366 / DSM 635 / J-10-fl</strain>
    </source>
</reference>
<dbReference type="InterPro" id="IPR044140">
    <property type="entry name" value="ProRS_anticodon_short"/>
</dbReference>
<organism evidence="6 7">
    <name type="scientific">Chloroflexus aurantiacus (strain ATCC 29366 / DSM 635 / J-10-fl)</name>
    <dbReference type="NCBI Taxonomy" id="324602"/>
    <lineage>
        <taxon>Bacteria</taxon>
        <taxon>Bacillati</taxon>
        <taxon>Chloroflexota</taxon>
        <taxon>Chloroflexia</taxon>
        <taxon>Chloroflexales</taxon>
        <taxon>Chloroflexineae</taxon>
        <taxon>Chloroflexaceae</taxon>
        <taxon>Chloroflexus</taxon>
    </lineage>
</organism>
<dbReference type="InterPro" id="IPR036754">
    <property type="entry name" value="YbaK/aa-tRNA-synt-asso_dom_sf"/>
</dbReference>
<dbReference type="GO" id="GO:0004827">
    <property type="term" value="F:proline-tRNA ligase activity"/>
    <property type="evidence" value="ECO:0000318"/>
    <property type="project" value="GO_Central"/>
</dbReference>
<dbReference type="CDD" id="cd04334">
    <property type="entry name" value="ProRS-INS"/>
    <property type="match status" value="1"/>
</dbReference>
<dbReference type="Gene3D" id="3.40.50.800">
    <property type="entry name" value="Anticodon-binding domain"/>
    <property type="match status" value="1"/>
</dbReference>
<evidence type="ECO:0000313" key="6">
    <source>
        <dbReference type="EMBL" id="ABY35009.1"/>
    </source>
</evidence>
<protein>
    <submittedName>
        <fullName evidence="6">Proline--tRNA ligase</fullName>
        <ecNumber evidence="6">6.1.1.15</ecNumber>
    </submittedName>
</protein>
<dbReference type="Gene3D" id="3.30.930.10">
    <property type="entry name" value="Bira Bifunctional Protein, Domain 2"/>
    <property type="match status" value="1"/>
</dbReference>
<dbReference type="GO" id="GO:0005524">
    <property type="term" value="F:ATP binding"/>
    <property type="evidence" value="ECO:0007669"/>
    <property type="project" value="UniProtKB-KW"/>
</dbReference>
<evidence type="ECO:0000256" key="1">
    <source>
        <dbReference type="ARBA" id="ARBA00022490"/>
    </source>
</evidence>
<accession>A9WD42</accession>
<dbReference type="SUPFAM" id="SSF55826">
    <property type="entry name" value="YbaK/ProRS associated domain"/>
    <property type="match status" value="1"/>
</dbReference>
<dbReference type="FunCoup" id="A9WD42">
    <property type="interactions" value="342"/>
</dbReference>
<dbReference type="SUPFAM" id="SSF55681">
    <property type="entry name" value="Class II aaRS and biotin synthetases"/>
    <property type="match status" value="1"/>
</dbReference>
<keyword evidence="2" id="KW-0547">Nucleotide-binding</keyword>
<dbReference type="SUPFAM" id="SSF52954">
    <property type="entry name" value="Class II aaRS ABD-related"/>
    <property type="match status" value="1"/>
</dbReference>
<sequence length="525" mass="56004">MIQLATLFGRTLRQAPAEADTRAAQLLWRAGMIRALDNGEPALLPLGSAVLRRLSHHLTTAIQAGGAQEVYLPNTSTATWPATVTALARREIDSYRQLPQAIWGQRRRKRPQSRQRFSLLELPTPTTLSWAGLARDASQAQALLETTLQHLRHALHECGLTIVADALQATESAPLIVDSASGPLTTLDCPTCNRRAPRELAPMAPPPAYSGPTPAMSLVETPNANTIAALAAYLGIPTAATAKALFFDARCADDRRLVFAVVRGDREASLPKLAAVVGADELVPADEAQIRACGAVPGYASPVGLRDVLVVADPMVTTGAPLVAGANRAGYHLRDVVYGRDWQATLVADISQAEAGDPCPWCGTARIEGRGALIGAITAPQPTALLVQDAEGQNRPLIITGLEIDLEPLLYLVVEQHHDERGIVWPAAIAPFAIHLVTLGRGEAVVTAGHALAAMLQTAGWHVLIDDRDERAGVKFNDADLIGAPWRVVISEKLLAANQLEIRHRTAAQATVIDQSALLTVIGQR</sequence>
<gene>
    <name evidence="6" type="ordered locus">Caur_1792</name>
</gene>
<dbReference type="InParanoid" id="A9WD42"/>
<dbReference type="AlphaFoldDB" id="A9WD42"/>
<dbReference type="PANTHER" id="PTHR42753:SF2">
    <property type="entry name" value="PROLINE--TRNA LIGASE"/>
    <property type="match status" value="1"/>
</dbReference>
<dbReference type="GO" id="GO:0006433">
    <property type="term" value="P:prolyl-tRNA aminoacylation"/>
    <property type="evidence" value="ECO:0000318"/>
    <property type="project" value="GO_Central"/>
</dbReference>
<evidence type="ECO:0000259" key="4">
    <source>
        <dbReference type="Pfam" id="PF03129"/>
    </source>
</evidence>
<dbReference type="RefSeq" id="WP_012257663.1">
    <property type="nucleotide sequence ID" value="NC_010175.1"/>
</dbReference>
<dbReference type="PANTHER" id="PTHR42753">
    <property type="entry name" value="MITOCHONDRIAL RIBOSOME PROTEIN L39/PROLYL-TRNA LIGASE FAMILY MEMBER"/>
    <property type="match status" value="1"/>
</dbReference>
<keyword evidence="7" id="KW-1185">Reference proteome</keyword>
<dbReference type="eggNOG" id="COG0442">
    <property type="taxonomic scope" value="Bacteria"/>
</dbReference>
<name>A9WD42_CHLAA</name>
<dbReference type="Pfam" id="PF04073">
    <property type="entry name" value="tRNA_edit"/>
    <property type="match status" value="1"/>
</dbReference>
<dbReference type="STRING" id="324602.Caur_1792"/>
<dbReference type="InterPro" id="IPR004154">
    <property type="entry name" value="Anticodon-bd"/>
</dbReference>
<dbReference type="EnsemblBacteria" id="ABY35009">
    <property type="protein sequence ID" value="ABY35009"/>
    <property type="gene ID" value="Caur_1792"/>
</dbReference>
<dbReference type="HOGENOM" id="CLU_016739_0_0_0"/>
<evidence type="ECO:0000313" key="7">
    <source>
        <dbReference type="Proteomes" id="UP000002008"/>
    </source>
</evidence>
<keyword evidence="3" id="KW-0030">Aminoacyl-tRNA synthetase</keyword>
<dbReference type="GO" id="GO:0002161">
    <property type="term" value="F:aminoacyl-tRNA deacylase activity"/>
    <property type="evidence" value="ECO:0007669"/>
    <property type="project" value="InterPro"/>
</dbReference>
<proteinExistence type="predicted"/>
<dbReference type="EC" id="6.1.1.15" evidence="6"/>
<dbReference type="EMBL" id="CP000909">
    <property type="protein sequence ID" value="ABY35009.1"/>
    <property type="molecule type" value="Genomic_DNA"/>
</dbReference>
<dbReference type="Pfam" id="PF03129">
    <property type="entry name" value="HGTP_anticodon"/>
    <property type="match status" value="1"/>
</dbReference>
<keyword evidence="1" id="KW-0963">Cytoplasm</keyword>
<dbReference type="InterPro" id="IPR036621">
    <property type="entry name" value="Anticodon-bd_dom_sf"/>
</dbReference>
<evidence type="ECO:0000256" key="2">
    <source>
        <dbReference type="ARBA" id="ARBA00022840"/>
    </source>
</evidence>
<keyword evidence="6" id="KW-0436">Ligase</keyword>
<feature type="domain" description="Anticodon-binding" evidence="4">
    <location>
        <begin position="440"/>
        <end position="522"/>
    </location>
</feature>
<dbReference type="CDD" id="cd00861">
    <property type="entry name" value="ProRS_anticodon_short"/>
    <property type="match status" value="1"/>
</dbReference>
<dbReference type="Proteomes" id="UP000002008">
    <property type="component" value="Chromosome"/>
</dbReference>
<dbReference type="Gene3D" id="3.90.960.10">
    <property type="entry name" value="YbaK/aminoacyl-tRNA synthetase-associated domain"/>
    <property type="match status" value="1"/>
</dbReference>
<dbReference type="PATRIC" id="fig|324602.8.peg.2044"/>
<dbReference type="KEGG" id="cau:Caur_1792"/>
<dbReference type="InterPro" id="IPR050062">
    <property type="entry name" value="Pro-tRNA_synthetase"/>
</dbReference>
<dbReference type="InterPro" id="IPR045864">
    <property type="entry name" value="aa-tRNA-synth_II/BPL/LPL"/>
</dbReference>
<dbReference type="InterPro" id="IPR007214">
    <property type="entry name" value="YbaK/aa-tRNA-synth-assoc-dom"/>
</dbReference>
<feature type="domain" description="YbaK/aminoacyl-tRNA synthetase-associated" evidence="5">
    <location>
        <begin position="221"/>
        <end position="334"/>
    </location>
</feature>
<evidence type="ECO:0000256" key="3">
    <source>
        <dbReference type="ARBA" id="ARBA00023146"/>
    </source>
</evidence>
<keyword evidence="2" id="KW-0067">ATP-binding</keyword>